<reference evidence="3 4" key="1">
    <citation type="submission" date="2019-04" db="EMBL/GenBank/DDBJ databases">
        <authorList>
            <person name="Van Vliet M D."/>
        </authorList>
    </citation>
    <scope>NUCLEOTIDE SEQUENCE [LARGE SCALE GENOMIC DNA]</scope>
    <source>
        <strain evidence="3 4">F1</strain>
    </source>
</reference>
<proteinExistence type="predicted"/>
<name>A0A6C2UC52_PONDE</name>
<keyword evidence="1" id="KW-0812">Transmembrane</keyword>
<feature type="chain" id="PRO_5025416996" description="SH3b domain-containing protein" evidence="2">
    <location>
        <begin position="26"/>
        <end position="264"/>
    </location>
</feature>
<dbReference type="Gene3D" id="2.30.30.40">
    <property type="entry name" value="SH3 Domains"/>
    <property type="match status" value="1"/>
</dbReference>
<dbReference type="AlphaFoldDB" id="A0A6C2UC52"/>
<evidence type="ECO:0000256" key="2">
    <source>
        <dbReference type="SAM" id="SignalP"/>
    </source>
</evidence>
<feature type="transmembrane region" description="Helical" evidence="1">
    <location>
        <begin position="142"/>
        <end position="161"/>
    </location>
</feature>
<dbReference type="SUPFAM" id="SSF48452">
    <property type="entry name" value="TPR-like"/>
    <property type="match status" value="1"/>
</dbReference>
<accession>A0A6C2UC52</accession>
<feature type="transmembrane region" description="Helical" evidence="1">
    <location>
        <begin position="173"/>
        <end position="193"/>
    </location>
</feature>
<evidence type="ECO:0000313" key="4">
    <source>
        <dbReference type="Proteomes" id="UP000366872"/>
    </source>
</evidence>
<keyword evidence="1" id="KW-1133">Transmembrane helix</keyword>
<evidence type="ECO:0000313" key="3">
    <source>
        <dbReference type="EMBL" id="VGO16826.1"/>
    </source>
</evidence>
<keyword evidence="2" id="KW-0732">Signal</keyword>
<evidence type="ECO:0008006" key="5">
    <source>
        <dbReference type="Google" id="ProtNLM"/>
    </source>
</evidence>
<protein>
    <recommendedName>
        <fullName evidence="5">SH3b domain-containing protein</fullName>
    </recommendedName>
</protein>
<sequence length="264" mass="30062">MKSKFPISIFKFLALLTLGSQTALAIDYRLTTLETAQGMFRSATNSAMYAEAARQFDFLVHEEGIRNGHLFYTVGNCWFMANDVGRAILNYRRAEQYMPNHADLKHNLMSALELRTDLIPEKEPHPLAANLLGWHINTPTTLRWWLFAFCWLLFWGAWFWMERSTKKEARVTALATGLLSAILLASLLTETFVERRAKPGVVVAKEVLARKGDGNMYAPAFLEPLHSGTEFKVVEDRQKWWHIQLADGQTCWIPANAAETVALK</sequence>
<feature type="signal peptide" evidence="2">
    <location>
        <begin position="1"/>
        <end position="25"/>
    </location>
</feature>
<dbReference type="InterPro" id="IPR011990">
    <property type="entry name" value="TPR-like_helical_dom_sf"/>
</dbReference>
<keyword evidence="4" id="KW-1185">Reference proteome</keyword>
<gene>
    <name evidence="3" type="ORF">PDESU_05418</name>
</gene>
<evidence type="ECO:0000256" key="1">
    <source>
        <dbReference type="SAM" id="Phobius"/>
    </source>
</evidence>
<organism evidence="3 4">
    <name type="scientific">Pontiella desulfatans</name>
    <dbReference type="NCBI Taxonomy" id="2750659"/>
    <lineage>
        <taxon>Bacteria</taxon>
        <taxon>Pseudomonadati</taxon>
        <taxon>Kiritimatiellota</taxon>
        <taxon>Kiritimatiellia</taxon>
        <taxon>Kiritimatiellales</taxon>
        <taxon>Pontiellaceae</taxon>
        <taxon>Pontiella</taxon>
    </lineage>
</organism>
<dbReference type="RefSeq" id="WP_136082348.1">
    <property type="nucleotide sequence ID" value="NZ_CAAHFG010000004.1"/>
</dbReference>
<keyword evidence="1" id="KW-0472">Membrane</keyword>
<dbReference type="Proteomes" id="UP000366872">
    <property type="component" value="Unassembled WGS sequence"/>
</dbReference>
<dbReference type="EMBL" id="CAAHFG010000004">
    <property type="protein sequence ID" value="VGO16826.1"/>
    <property type="molecule type" value="Genomic_DNA"/>
</dbReference>